<evidence type="ECO:0000313" key="2">
    <source>
        <dbReference type="EMBL" id="MCP9763110.1"/>
    </source>
</evidence>
<dbReference type="Pfam" id="PF14014">
    <property type="entry name" value="DUF4230"/>
    <property type="match status" value="1"/>
</dbReference>
<dbReference type="InterPro" id="IPR025324">
    <property type="entry name" value="DUF4230"/>
</dbReference>
<evidence type="ECO:0000313" key="3">
    <source>
        <dbReference type="Proteomes" id="UP001204144"/>
    </source>
</evidence>
<feature type="transmembrane region" description="Helical" evidence="1">
    <location>
        <begin position="6"/>
        <end position="22"/>
    </location>
</feature>
<keyword evidence="1" id="KW-1133">Transmembrane helix</keyword>
<name>A0AAE3H4Y8_9BACT</name>
<comment type="caution">
    <text evidence="2">The sequence shown here is derived from an EMBL/GenBank/DDBJ whole genome shotgun (WGS) entry which is preliminary data.</text>
</comment>
<organism evidence="2 3">
    <name type="scientific">Lacihabitans soyangensis</name>
    <dbReference type="NCBI Taxonomy" id="869394"/>
    <lineage>
        <taxon>Bacteria</taxon>
        <taxon>Pseudomonadati</taxon>
        <taxon>Bacteroidota</taxon>
        <taxon>Cytophagia</taxon>
        <taxon>Cytophagales</taxon>
        <taxon>Leadbetterellaceae</taxon>
        <taxon>Lacihabitans</taxon>
    </lineage>
</organism>
<dbReference type="EMBL" id="RJUF01000020">
    <property type="protein sequence ID" value="MCP9763110.1"/>
    <property type="molecule type" value="Genomic_DNA"/>
</dbReference>
<dbReference type="Proteomes" id="UP001204144">
    <property type="component" value="Unassembled WGS sequence"/>
</dbReference>
<evidence type="ECO:0000256" key="1">
    <source>
        <dbReference type="SAM" id="Phobius"/>
    </source>
</evidence>
<dbReference type="RefSeq" id="WP_255036897.1">
    <property type="nucleotide sequence ID" value="NZ_RJUF01000020.1"/>
</dbReference>
<keyword evidence="1" id="KW-0812">Transmembrane</keyword>
<proteinExistence type="predicted"/>
<sequence length="200" mass="22926">MIRNWVKILFYVVLILLSIFVWEKVKTLSFFKADEVKTTHNIVIREIVSLGKMELVKYSFRDVVEQEIIRDFLPDPKAILIVQGVAVGCIDLSKITEKDLASSGDTLVINLPNPEICYHKIDHSKSKIYKTDYAFMNEAVLLDEAYRKAEEQILKSALDSDILEQTKKNADLILKPLIENISSKKVVIKYPLSGDLKRLK</sequence>
<keyword evidence="1" id="KW-0472">Membrane</keyword>
<gene>
    <name evidence="2" type="ORF">EGI31_09090</name>
</gene>
<dbReference type="AlphaFoldDB" id="A0AAE3H4Y8"/>
<accession>A0AAE3H4Y8</accession>
<reference evidence="2 3" key="1">
    <citation type="submission" date="2018-11" db="EMBL/GenBank/DDBJ databases">
        <title>Novel bacteria species description.</title>
        <authorList>
            <person name="Han J.-H."/>
        </authorList>
    </citation>
    <scope>NUCLEOTIDE SEQUENCE [LARGE SCALE GENOMIC DNA]</scope>
    <source>
        <strain evidence="2 3">KCTC23259</strain>
    </source>
</reference>
<protein>
    <submittedName>
        <fullName evidence="2">DUF4230 domain-containing protein</fullName>
    </submittedName>
</protein>
<keyword evidence="3" id="KW-1185">Reference proteome</keyword>